<evidence type="ECO:0000313" key="3">
    <source>
        <dbReference type="EMBL" id="MDS9469124.1"/>
    </source>
</evidence>
<dbReference type="Gene3D" id="3.20.20.380">
    <property type="entry name" value="Copper homeostasis (CutC) domain"/>
    <property type="match status" value="1"/>
</dbReference>
<comment type="caution">
    <text evidence="3">The sequence shown here is derived from an EMBL/GenBank/DDBJ whole genome shotgun (WGS) entry which is preliminary data.</text>
</comment>
<dbReference type="PANTHER" id="PTHR12598:SF0">
    <property type="entry name" value="COPPER HOMEOSTASIS PROTEIN CUTC HOMOLOG"/>
    <property type="match status" value="1"/>
</dbReference>
<comment type="caution">
    <text evidence="2">Once thought to be involved in copper homeostasis, experiments in E.coli have shown this is not the case.</text>
</comment>
<dbReference type="Pfam" id="PF03932">
    <property type="entry name" value="CutC"/>
    <property type="match status" value="1"/>
</dbReference>
<organism evidence="3 4">
    <name type="scientific">Paracoccus aurantius</name>
    <dbReference type="NCBI Taxonomy" id="3073814"/>
    <lineage>
        <taxon>Bacteria</taxon>
        <taxon>Pseudomonadati</taxon>
        <taxon>Pseudomonadota</taxon>
        <taxon>Alphaproteobacteria</taxon>
        <taxon>Rhodobacterales</taxon>
        <taxon>Paracoccaceae</taxon>
        <taxon>Paracoccus</taxon>
    </lineage>
</organism>
<accession>A0ABU2HVP7</accession>
<dbReference type="Proteomes" id="UP001269144">
    <property type="component" value="Unassembled WGS sequence"/>
</dbReference>
<dbReference type="PANTHER" id="PTHR12598">
    <property type="entry name" value="COPPER HOMEOSTASIS PROTEIN CUTC"/>
    <property type="match status" value="1"/>
</dbReference>
<proteinExistence type="inferred from homology"/>
<dbReference type="RefSeq" id="WP_311161649.1">
    <property type="nucleotide sequence ID" value="NZ_JAVQLW010000002.1"/>
</dbReference>
<gene>
    <name evidence="2" type="primary">cutC</name>
    <name evidence="3" type="ORF">RGQ15_16285</name>
</gene>
<sequence>MQDRPHAPLLEVCVDDPAGLSAAIAGGADRIELCAALSLGGMTPPPGLIRQASRIALPVCAMIRPRAGGFVYDDSEVDAALSDIAAIRAAGLAGIVTGATHADGRLDVETIARFRDAAAGMELVIHRAFDLSPDLEETLEQVIGLGACRVLTSGGASSAPEGVDMIGKLATQARGRITIMAGGGVRPENAAMLLRAGALDLHSSCSSVLPDQEVATKINIVASRPQTMADNVRALRAALHAAREEMA</sequence>
<comment type="similarity">
    <text evidence="1 2">Belongs to the CutC family.</text>
</comment>
<evidence type="ECO:0000256" key="1">
    <source>
        <dbReference type="ARBA" id="ARBA00007768"/>
    </source>
</evidence>
<evidence type="ECO:0000313" key="4">
    <source>
        <dbReference type="Proteomes" id="UP001269144"/>
    </source>
</evidence>
<dbReference type="InterPro" id="IPR036822">
    <property type="entry name" value="CutC-like_dom_sf"/>
</dbReference>
<dbReference type="EMBL" id="JAVQLW010000002">
    <property type="protein sequence ID" value="MDS9469124.1"/>
    <property type="molecule type" value="Genomic_DNA"/>
</dbReference>
<keyword evidence="4" id="KW-1185">Reference proteome</keyword>
<dbReference type="InterPro" id="IPR005627">
    <property type="entry name" value="CutC-like"/>
</dbReference>
<name>A0ABU2HVP7_9RHOB</name>
<reference evidence="4" key="1">
    <citation type="submission" date="2023-07" db="EMBL/GenBank/DDBJ databases">
        <title>Paracoccus sp. MBLB3053 whole genome sequence.</title>
        <authorList>
            <person name="Hwang C.Y."/>
            <person name="Cho E.-S."/>
            <person name="Seo M.-J."/>
        </authorList>
    </citation>
    <scope>NUCLEOTIDE SEQUENCE [LARGE SCALE GENOMIC DNA]</scope>
    <source>
        <strain evidence="4">MBLB3053</strain>
    </source>
</reference>
<evidence type="ECO:0000256" key="2">
    <source>
        <dbReference type="HAMAP-Rule" id="MF_00795"/>
    </source>
</evidence>
<protein>
    <recommendedName>
        <fullName evidence="2">PF03932 family protein CutC</fullName>
    </recommendedName>
</protein>
<comment type="subcellular location">
    <subcellularLocation>
        <location evidence="2">Cytoplasm</location>
    </subcellularLocation>
</comment>
<dbReference type="HAMAP" id="MF_00795">
    <property type="entry name" value="CutC"/>
    <property type="match status" value="1"/>
</dbReference>
<keyword evidence="2" id="KW-0963">Cytoplasm</keyword>
<dbReference type="SUPFAM" id="SSF110395">
    <property type="entry name" value="CutC-like"/>
    <property type="match status" value="1"/>
</dbReference>